<evidence type="ECO:0000313" key="2">
    <source>
        <dbReference type="Proteomes" id="UP000198828"/>
    </source>
</evidence>
<proteinExistence type="predicted"/>
<dbReference type="Proteomes" id="UP000198828">
    <property type="component" value="Unassembled WGS sequence"/>
</dbReference>
<reference evidence="1 2" key="1">
    <citation type="submission" date="2016-10" db="EMBL/GenBank/DDBJ databases">
        <authorList>
            <person name="de Groot N.N."/>
        </authorList>
    </citation>
    <scope>NUCLEOTIDE SEQUENCE [LARGE SCALE GENOMIC DNA]</scope>
    <source>
        <strain evidence="1 2">DSM 23310</strain>
    </source>
</reference>
<dbReference type="Gene3D" id="1.10.3230.10">
    <property type="entry name" value="YqbG-like"/>
    <property type="match status" value="1"/>
</dbReference>
<dbReference type="AlphaFoldDB" id="A0A1H3EJG0"/>
<evidence type="ECO:0000313" key="1">
    <source>
        <dbReference type="EMBL" id="SDX78727.1"/>
    </source>
</evidence>
<name>A0A1H3EJG0_9FIRM</name>
<protein>
    <submittedName>
        <fullName evidence="1">Uncharacterized protein</fullName>
    </submittedName>
</protein>
<gene>
    <name evidence="1" type="ORF">SAMN05660923_02932</name>
</gene>
<keyword evidence="2" id="KW-1185">Reference proteome</keyword>
<dbReference type="EMBL" id="FNNG01000020">
    <property type="protein sequence ID" value="SDX78727.1"/>
    <property type="molecule type" value="Genomic_DNA"/>
</dbReference>
<organism evidence="1 2">
    <name type="scientific">Tepidimicrobium xylanilyticum</name>
    <dbReference type="NCBI Taxonomy" id="1123352"/>
    <lineage>
        <taxon>Bacteria</taxon>
        <taxon>Bacillati</taxon>
        <taxon>Bacillota</taxon>
        <taxon>Tissierellia</taxon>
        <taxon>Tissierellales</taxon>
        <taxon>Tepidimicrobiaceae</taxon>
        <taxon>Tepidimicrobium</taxon>
    </lineage>
</organism>
<dbReference type="RefSeq" id="WP_093754948.1">
    <property type="nucleotide sequence ID" value="NZ_BSYN01000002.1"/>
</dbReference>
<dbReference type="InterPro" id="IPR036558">
    <property type="entry name" value="YqbG-like_sf"/>
</dbReference>
<sequence length="193" mass="22814">MYLTVEDIKNSRVAALKELPDEFIVKRLIDLSRVIDEYCNTKFIPTGTEWTTDLRRKIKTLKKPLLHVDELKVFGVTLVENEDYYVYPEKNAIEFEDISKYQKRKKAVYIKYTYGYEEIPAIVKEVLLELFKESIVNANNIYRVKSEQWEDYSYTLADNTETMQNILSRLDRFIEDDANIAEESSNKVRAMLL</sequence>
<dbReference type="OrthoDB" id="3034981at2"/>
<accession>A0A1H3EJG0</accession>